<dbReference type="GO" id="GO:0099402">
    <property type="term" value="P:plant organ development"/>
    <property type="evidence" value="ECO:0007669"/>
    <property type="project" value="UniProtKB-ARBA"/>
</dbReference>
<dbReference type="GO" id="GO:0016787">
    <property type="term" value="F:hydrolase activity"/>
    <property type="evidence" value="ECO:0007669"/>
    <property type="project" value="UniProtKB-KW"/>
</dbReference>
<evidence type="ECO:0000313" key="5">
    <source>
        <dbReference type="EMBL" id="PKA59610.1"/>
    </source>
</evidence>
<dbReference type="OrthoDB" id="185373at2759"/>
<dbReference type="AlphaFoldDB" id="A0A2I0AVN8"/>
<evidence type="ECO:0000259" key="4">
    <source>
        <dbReference type="Pfam" id="PF14432"/>
    </source>
</evidence>
<proteinExistence type="predicted"/>
<name>A0A2I0AVN8_9ASPA</name>
<feature type="region of interest" description="Disordered" evidence="3">
    <location>
        <begin position="15"/>
        <end position="36"/>
    </location>
</feature>
<dbReference type="InterPro" id="IPR046848">
    <property type="entry name" value="E_motif"/>
</dbReference>
<dbReference type="FunFam" id="1.25.40.10:FF:000682">
    <property type="entry name" value="Pentatricopeptide repeat-containing protein At3g16610"/>
    <property type="match status" value="1"/>
</dbReference>
<protein>
    <submittedName>
        <fullName evidence="5">Pentatricopeptide repeat-containing protein</fullName>
        <ecNumber evidence="5">3.6.1.-</ecNumber>
    </submittedName>
</protein>
<dbReference type="Proteomes" id="UP000236161">
    <property type="component" value="Unassembled WGS sequence"/>
</dbReference>
<evidence type="ECO:0000256" key="2">
    <source>
        <dbReference type="PROSITE-ProRule" id="PRU00708"/>
    </source>
</evidence>
<gene>
    <name evidence="5" type="primary">PCMP-H27</name>
    <name evidence="5" type="ORF">AXF42_Ash018077</name>
</gene>
<dbReference type="InterPro" id="IPR032867">
    <property type="entry name" value="DYW_dom"/>
</dbReference>
<keyword evidence="5" id="KW-0378">Hydrolase</keyword>
<dbReference type="GO" id="GO:0003723">
    <property type="term" value="F:RNA binding"/>
    <property type="evidence" value="ECO:0007669"/>
    <property type="project" value="InterPro"/>
</dbReference>
<dbReference type="FunFam" id="1.25.40.10:FF:000158">
    <property type="entry name" value="pentatricopeptide repeat-containing protein At2g33680"/>
    <property type="match status" value="1"/>
</dbReference>
<dbReference type="InterPro" id="IPR046960">
    <property type="entry name" value="PPR_At4g14850-like_plant"/>
</dbReference>
<evidence type="ECO:0000256" key="1">
    <source>
        <dbReference type="ARBA" id="ARBA00022737"/>
    </source>
</evidence>
<evidence type="ECO:0000256" key="3">
    <source>
        <dbReference type="SAM" id="MobiDB-lite"/>
    </source>
</evidence>
<dbReference type="NCBIfam" id="TIGR00756">
    <property type="entry name" value="PPR"/>
    <property type="match status" value="3"/>
</dbReference>
<keyword evidence="6" id="KW-1185">Reference proteome</keyword>
<dbReference type="InterPro" id="IPR002885">
    <property type="entry name" value="PPR_rpt"/>
</dbReference>
<dbReference type="Pfam" id="PF13041">
    <property type="entry name" value="PPR_2"/>
    <property type="match status" value="2"/>
</dbReference>
<dbReference type="Gene3D" id="1.25.40.10">
    <property type="entry name" value="Tetratricopeptide repeat domain"/>
    <property type="match status" value="6"/>
</dbReference>
<feature type="repeat" description="PPR" evidence="2">
    <location>
        <begin position="167"/>
        <end position="197"/>
    </location>
</feature>
<sequence>MAARAILQSFCCSSSASSSLSSNLQERKSPEKKSSLSPLSLKLTSIAESGRMEEALSLFQTIKKPEICHWNSMIRGYTNSKLYDDAIAFYNQMQSAGTPADHFTFPFVIKSCSSLLLSKEGLKIHGKLFKTGLESDIFISNSLIAMHSKLGFAESAERVFFEMNERTIVSWNTMIDGYVSNGKGLEAISCFREMQEGFGLVPDQLGLMGALEACSLEKLLKNGKEIHCCMIRHEFNLQIKVATTLLDMYCKCAEMIYAERLFEVMPNKNVVALNVLINGYVLSDRPDMAVASMKKMQEFDSITMVNLLPALTKLRILLQGKSVHGVTIRRGFLPHLVLETALTVMYAKCGELRSVELLFDAMLEKSLVSWNAMISAYVQNNRNLEALKLFINLMGAAPLLIPDVFTLSGILPAYAEIASLQHGKQIHGHALKLGYGNNTLILNCIIYMYAKCGNLDAVRKAFEKMTCRDIVTWNTIILSYAIHGDGKAALDLFFHMKDAGFEPNGSTFVSALSACSISGFIDEGWMYFNMMQEEFDITPQVEHYGCMVDLLGRAGNLEKAIDFIEKMPIEPTSRIWGSLLTASRNNNSIETAEYAARKIFDLEHDNTGCYVILCAMYADAERWDDLERVKAFMEEEHLSKTRGRSFVELDKKTCSFVQGDRSHDEIDTIELVSDILSAQIGESARSSCRNLNPEDFVRKKVNSSIRHSVRLAVSFGLISSTLWTPVLVKKNIRICNDCHRAMKKISSFTGREIIVGETSIYHHFKNGVCCCGDYW</sequence>
<accession>A0A2I0AVN8</accession>
<feature type="compositionally biased region" description="Basic and acidic residues" evidence="3">
    <location>
        <begin position="25"/>
        <end position="34"/>
    </location>
</feature>
<feature type="domain" description="DYW" evidence="4">
    <location>
        <begin position="700"/>
        <end position="775"/>
    </location>
</feature>
<dbReference type="PANTHER" id="PTHR24015">
    <property type="entry name" value="OS07G0578800 PROTEIN-RELATED"/>
    <property type="match status" value="1"/>
</dbReference>
<feature type="repeat" description="PPR" evidence="2">
    <location>
        <begin position="469"/>
        <end position="503"/>
    </location>
</feature>
<feature type="repeat" description="PPR" evidence="2">
    <location>
        <begin position="66"/>
        <end position="100"/>
    </location>
</feature>
<keyword evidence="1" id="KW-0677">Repeat</keyword>
<organism evidence="5 6">
    <name type="scientific">Apostasia shenzhenica</name>
    <dbReference type="NCBI Taxonomy" id="1088818"/>
    <lineage>
        <taxon>Eukaryota</taxon>
        <taxon>Viridiplantae</taxon>
        <taxon>Streptophyta</taxon>
        <taxon>Embryophyta</taxon>
        <taxon>Tracheophyta</taxon>
        <taxon>Spermatophyta</taxon>
        <taxon>Magnoliopsida</taxon>
        <taxon>Liliopsida</taxon>
        <taxon>Asparagales</taxon>
        <taxon>Orchidaceae</taxon>
        <taxon>Apostasioideae</taxon>
        <taxon>Apostasia</taxon>
    </lineage>
</organism>
<reference evidence="5 6" key="1">
    <citation type="journal article" date="2017" name="Nature">
        <title>The Apostasia genome and the evolution of orchids.</title>
        <authorList>
            <person name="Zhang G.Q."/>
            <person name="Liu K.W."/>
            <person name="Li Z."/>
            <person name="Lohaus R."/>
            <person name="Hsiao Y.Y."/>
            <person name="Niu S.C."/>
            <person name="Wang J.Y."/>
            <person name="Lin Y.C."/>
            <person name="Xu Q."/>
            <person name="Chen L.J."/>
            <person name="Yoshida K."/>
            <person name="Fujiwara S."/>
            <person name="Wang Z.W."/>
            <person name="Zhang Y.Q."/>
            <person name="Mitsuda N."/>
            <person name="Wang M."/>
            <person name="Liu G.H."/>
            <person name="Pecoraro L."/>
            <person name="Huang H.X."/>
            <person name="Xiao X.J."/>
            <person name="Lin M."/>
            <person name="Wu X.Y."/>
            <person name="Wu W.L."/>
            <person name="Chen Y.Y."/>
            <person name="Chang S.B."/>
            <person name="Sakamoto S."/>
            <person name="Ohme-Takagi M."/>
            <person name="Yagi M."/>
            <person name="Zeng S.J."/>
            <person name="Shen C.Y."/>
            <person name="Yeh C.M."/>
            <person name="Luo Y.B."/>
            <person name="Tsai W.C."/>
            <person name="Van de Peer Y."/>
            <person name="Liu Z.J."/>
        </authorList>
    </citation>
    <scope>NUCLEOTIDE SEQUENCE [LARGE SCALE GENOMIC DNA]</scope>
    <source>
        <strain evidence="6">cv. Shenzhen</strain>
        <tissue evidence="5">Stem</tissue>
    </source>
</reference>
<dbReference type="EMBL" id="KZ451947">
    <property type="protein sequence ID" value="PKA59610.1"/>
    <property type="molecule type" value="Genomic_DNA"/>
</dbReference>
<dbReference type="PROSITE" id="PS51375">
    <property type="entry name" value="PPR"/>
    <property type="match status" value="3"/>
</dbReference>
<evidence type="ECO:0000313" key="6">
    <source>
        <dbReference type="Proteomes" id="UP000236161"/>
    </source>
</evidence>
<dbReference type="GO" id="GO:0008270">
    <property type="term" value="F:zinc ion binding"/>
    <property type="evidence" value="ECO:0007669"/>
    <property type="project" value="InterPro"/>
</dbReference>
<dbReference type="Pfam" id="PF20431">
    <property type="entry name" value="E_motif"/>
    <property type="match status" value="1"/>
</dbReference>
<dbReference type="Pfam" id="PF14432">
    <property type="entry name" value="DYW_deaminase"/>
    <property type="match status" value="1"/>
</dbReference>
<dbReference type="InterPro" id="IPR011990">
    <property type="entry name" value="TPR-like_helical_dom_sf"/>
</dbReference>
<dbReference type="GO" id="GO:0009451">
    <property type="term" value="P:RNA modification"/>
    <property type="evidence" value="ECO:0007669"/>
    <property type="project" value="InterPro"/>
</dbReference>
<dbReference type="EC" id="3.6.1.-" evidence="5"/>
<dbReference type="Pfam" id="PF01535">
    <property type="entry name" value="PPR"/>
    <property type="match status" value="6"/>
</dbReference>
<dbReference type="PANTHER" id="PTHR24015:SF356">
    <property type="entry name" value="DYW DOMAIN-CONTAINING PROTEIN"/>
    <property type="match status" value="1"/>
</dbReference>